<sequence>MLLTSDTTREHTEEVLAVKAAYMQRTSRGHTHGFHLHNIIHARERLPISGFCHVPEEQFNNELNAVLEPPRRVYLETDESKLKPDVFGDYTEGVNYEKEKELKGGSSMATVSVIKDKATGTYLVKKEMQKSDCRKEAIEAHKTLQAGSSSFPRLRLVKENGDRVSLYMDLVLDGKTMRELQELLGSKRVSGKSALLVRQLGLCILHKLLSVIKYMHDNKFSHQDITDRNILVRMSNMQLAVIDLESAVKLWPDAASGMADPKGKSEGLIDVDFNDAYMIFCALYTAGNNTDIHQLESELRKGRSKRLADGYEVLSDIPEAEKRGTLKLLTCCQEVVRQNSGSYGNPQSAMYDIEDLILPEVYGEVVFWCFLTVLHDFNGRVSAMLKDQLSGGDNKERRSLKAILDMARRNLRQALRPQEFVQIARKLQGWGVISDKSEVQESDDSFSQLLGLLHDAVTTQNRDRRFYERLPANVRENIDKSLRVEERMSAVMQRAMELLSLIENVAGDNDVRAAGAAFGRNADHEQPTGEANDFQTAPPQHAREPSTRQHLVYASAHSTEYTMYTYSQGPGTAHQHQPPVQQPVQAVSATVPVPATSTGAGGAGVTRQPPQPHRPARLVSPERAAPSVVTDRPAAAQANQPLPLPGQAPSAAATEPADCSLASDEKPEDAEQPEESGEIHPQPQDTVESEGPLGVRKTH</sequence>
<evidence type="ECO:0000259" key="2">
    <source>
        <dbReference type="PROSITE" id="PS50011"/>
    </source>
</evidence>
<reference evidence="3 4" key="1">
    <citation type="journal article" date="2023" name="Sci. Data">
        <title>Genome assembly of the Korean intertidal mud-creeper Batillaria attramentaria.</title>
        <authorList>
            <person name="Patra A.K."/>
            <person name="Ho P.T."/>
            <person name="Jun S."/>
            <person name="Lee S.J."/>
            <person name="Kim Y."/>
            <person name="Won Y.J."/>
        </authorList>
    </citation>
    <scope>NUCLEOTIDE SEQUENCE [LARGE SCALE GENOMIC DNA]</scope>
    <source>
        <strain evidence="3">Wonlab-2016</strain>
    </source>
</reference>
<dbReference type="EMBL" id="JACVVK020000010">
    <property type="protein sequence ID" value="KAK7505505.1"/>
    <property type="molecule type" value="Genomic_DNA"/>
</dbReference>
<evidence type="ECO:0000256" key="1">
    <source>
        <dbReference type="SAM" id="MobiDB-lite"/>
    </source>
</evidence>
<gene>
    <name evidence="3" type="ORF">BaRGS_00003250</name>
</gene>
<evidence type="ECO:0000313" key="3">
    <source>
        <dbReference type="EMBL" id="KAK7505505.1"/>
    </source>
</evidence>
<feature type="region of interest" description="Disordered" evidence="1">
    <location>
        <begin position="565"/>
        <end position="699"/>
    </location>
</feature>
<dbReference type="Gene3D" id="1.10.510.10">
    <property type="entry name" value="Transferase(Phosphotransferase) domain 1"/>
    <property type="match status" value="1"/>
</dbReference>
<feature type="region of interest" description="Disordered" evidence="1">
    <location>
        <begin position="521"/>
        <end position="546"/>
    </location>
</feature>
<proteinExistence type="predicted"/>
<evidence type="ECO:0000313" key="4">
    <source>
        <dbReference type="Proteomes" id="UP001519460"/>
    </source>
</evidence>
<accession>A0ABD0M0R0</accession>
<organism evidence="3 4">
    <name type="scientific">Batillaria attramentaria</name>
    <dbReference type="NCBI Taxonomy" id="370345"/>
    <lineage>
        <taxon>Eukaryota</taxon>
        <taxon>Metazoa</taxon>
        <taxon>Spiralia</taxon>
        <taxon>Lophotrochozoa</taxon>
        <taxon>Mollusca</taxon>
        <taxon>Gastropoda</taxon>
        <taxon>Caenogastropoda</taxon>
        <taxon>Sorbeoconcha</taxon>
        <taxon>Cerithioidea</taxon>
        <taxon>Batillariidae</taxon>
        <taxon>Batillaria</taxon>
    </lineage>
</organism>
<dbReference type="SUPFAM" id="SSF56112">
    <property type="entry name" value="Protein kinase-like (PK-like)"/>
    <property type="match status" value="1"/>
</dbReference>
<dbReference type="AlphaFoldDB" id="A0ABD0M0R0"/>
<dbReference type="Pfam" id="PF00069">
    <property type="entry name" value="Pkinase"/>
    <property type="match status" value="1"/>
</dbReference>
<protein>
    <recommendedName>
        <fullName evidence="2">Protein kinase domain-containing protein</fullName>
    </recommendedName>
</protein>
<dbReference type="PROSITE" id="PS50011">
    <property type="entry name" value="PROTEIN_KINASE_DOM"/>
    <property type="match status" value="1"/>
</dbReference>
<dbReference type="InterPro" id="IPR000719">
    <property type="entry name" value="Prot_kinase_dom"/>
</dbReference>
<feature type="compositionally biased region" description="Low complexity" evidence="1">
    <location>
        <begin position="633"/>
        <end position="649"/>
    </location>
</feature>
<dbReference type="SMART" id="SM00220">
    <property type="entry name" value="S_TKc"/>
    <property type="match status" value="1"/>
</dbReference>
<dbReference type="Proteomes" id="UP001519460">
    <property type="component" value="Unassembled WGS sequence"/>
</dbReference>
<feature type="domain" description="Protein kinase" evidence="2">
    <location>
        <begin position="96"/>
        <end position="421"/>
    </location>
</feature>
<keyword evidence="4" id="KW-1185">Reference proteome</keyword>
<dbReference type="InterPro" id="IPR011009">
    <property type="entry name" value="Kinase-like_dom_sf"/>
</dbReference>
<name>A0ABD0M0R0_9CAEN</name>
<feature type="compositionally biased region" description="Low complexity" evidence="1">
    <location>
        <begin position="572"/>
        <end position="598"/>
    </location>
</feature>
<feature type="compositionally biased region" description="Acidic residues" evidence="1">
    <location>
        <begin position="666"/>
        <end position="676"/>
    </location>
</feature>
<comment type="caution">
    <text evidence="3">The sequence shown here is derived from an EMBL/GenBank/DDBJ whole genome shotgun (WGS) entry which is preliminary data.</text>
</comment>